<dbReference type="GO" id="GO:0016787">
    <property type="term" value="F:hydrolase activity"/>
    <property type="evidence" value="ECO:0007669"/>
    <property type="project" value="UniProtKB-KW"/>
</dbReference>
<dbReference type="PANTHER" id="PTHR47668">
    <property type="entry name" value="DIENELACTONE HYDROLASE FAMILY PROTEIN (AFU_ORTHOLOGUE AFUA_6G01940)"/>
    <property type="match status" value="1"/>
</dbReference>
<evidence type="ECO:0000313" key="2">
    <source>
        <dbReference type="EMBL" id="KKA22544.1"/>
    </source>
</evidence>
<dbReference type="Proteomes" id="UP000053958">
    <property type="component" value="Unassembled WGS sequence"/>
</dbReference>
<feature type="domain" description="Dienelactone hydrolase" evidence="1">
    <location>
        <begin position="29"/>
        <end position="247"/>
    </location>
</feature>
<dbReference type="InterPro" id="IPR029058">
    <property type="entry name" value="AB_hydrolase_fold"/>
</dbReference>
<name>A0A0F4YWD1_RASE3</name>
<evidence type="ECO:0000313" key="3">
    <source>
        <dbReference type="Proteomes" id="UP000053958"/>
    </source>
</evidence>
<dbReference type="AlphaFoldDB" id="A0A0F4YWD1"/>
<keyword evidence="3" id="KW-1185">Reference proteome</keyword>
<dbReference type="STRING" id="1408163.A0A0F4YWD1"/>
<dbReference type="EMBL" id="LASV01000137">
    <property type="protein sequence ID" value="KKA22544.1"/>
    <property type="molecule type" value="Genomic_DNA"/>
</dbReference>
<dbReference type="Gene3D" id="3.40.50.1820">
    <property type="entry name" value="alpha/beta hydrolase"/>
    <property type="match status" value="1"/>
</dbReference>
<dbReference type="InterPro" id="IPR002925">
    <property type="entry name" value="Dienelactn_hydro"/>
</dbReference>
<gene>
    <name evidence="2" type="ORF">T310_3427</name>
</gene>
<sequence>MAGVNSSCCTRTPVGTTQTIPVQKIAGLDVYATGNTSAKRGVILVYDIFGFYPQTLLGADRLAQHLDALTLVPDLFEGTQADRAWLPPDTQEKKDALGKFFAEVAAPPKNVEKLLKVVAESKAKYPSVEKWAVLGLCWGGKLSALVSAQGTHFAVSGQAHPSLLDTNDARNITIPHIILASPDEPKEVIAEYKSILEGKAGIGSEVETYDTMFHGWMGARANLDDEQNKKEFERGYKQVAAFFEKYL</sequence>
<keyword evidence="2" id="KW-0378">Hydrolase</keyword>
<dbReference type="SUPFAM" id="SSF53474">
    <property type="entry name" value="alpha/beta-Hydrolases"/>
    <property type="match status" value="1"/>
</dbReference>
<accession>A0A0F4YWD1</accession>
<proteinExistence type="predicted"/>
<dbReference type="RefSeq" id="XP_013329156.1">
    <property type="nucleotide sequence ID" value="XM_013473702.1"/>
</dbReference>
<dbReference type="GeneID" id="25315776"/>
<protein>
    <submittedName>
        <fullName evidence="2">Dienelactone hydrolase</fullName>
    </submittedName>
</protein>
<comment type="caution">
    <text evidence="2">The sequence shown here is derived from an EMBL/GenBank/DDBJ whole genome shotgun (WGS) entry which is preliminary data.</text>
</comment>
<dbReference type="PANTHER" id="PTHR47668:SF1">
    <property type="entry name" value="DIENELACTONE HYDROLASE DOMAIN-CONTAINING PROTEIN-RELATED"/>
    <property type="match status" value="1"/>
</dbReference>
<organism evidence="2 3">
    <name type="scientific">Rasamsonia emersonii (strain ATCC 16479 / CBS 393.64 / IMI 116815)</name>
    <dbReference type="NCBI Taxonomy" id="1408163"/>
    <lineage>
        <taxon>Eukaryota</taxon>
        <taxon>Fungi</taxon>
        <taxon>Dikarya</taxon>
        <taxon>Ascomycota</taxon>
        <taxon>Pezizomycotina</taxon>
        <taxon>Eurotiomycetes</taxon>
        <taxon>Eurotiomycetidae</taxon>
        <taxon>Eurotiales</taxon>
        <taxon>Trichocomaceae</taxon>
        <taxon>Rasamsonia</taxon>
    </lineage>
</organism>
<dbReference type="Pfam" id="PF01738">
    <property type="entry name" value="DLH"/>
    <property type="match status" value="1"/>
</dbReference>
<evidence type="ECO:0000259" key="1">
    <source>
        <dbReference type="Pfam" id="PF01738"/>
    </source>
</evidence>
<reference evidence="2 3" key="1">
    <citation type="submission" date="2015-04" db="EMBL/GenBank/DDBJ databases">
        <authorList>
            <person name="Heijne W.H."/>
            <person name="Fedorova N.D."/>
            <person name="Nierman W.C."/>
            <person name="Vollebregt A.W."/>
            <person name="Zhao Z."/>
            <person name="Wu L."/>
            <person name="Kumar M."/>
            <person name="Stam H."/>
            <person name="van den Berg M.A."/>
            <person name="Pel H.J."/>
        </authorList>
    </citation>
    <scope>NUCLEOTIDE SEQUENCE [LARGE SCALE GENOMIC DNA]</scope>
    <source>
        <strain evidence="2 3">CBS 393.64</strain>
    </source>
</reference>
<dbReference type="OrthoDB" id="2147163at2759"/>